<accession>A0A0D0C0Q1</accession>
<dbReference type="Proteomes" id="UP000053593">
    <property type="component" value="Unassembled WGS sequence"/>
</dbReference>
<keyword evidence="2" id="KW-1185">Reference proteome</keyword>
<gene>
    <name evidence="1" type="ORF">GYMLUDRAFT_830503</name>
</gene>
<dbReference type="HOGENOM" id="CLU_098724_1_0_1"/>
<evidence type="ECO:0000313" key="1">
    <source>
        <dbReference type="EMBL" id="KIK55924.1"/>
    </source>
</evidence>
<reference evidence="1 2" key="1">
    <citation type="submission" date="2014-04" db="EMBL/GenBank/DDBJ databases">
        <title>Evolutionary Origins and Diversification of the Mycorrhizal Mutualists.</title>
        <authorList>
            <consortium name="DOE Joint Genome Institute"/>
            <consortium name="Mycorrhizal Genomics Consortium"/>
            <person name="Kohler A."/>
            <person name="Kuo A."/>
            <person name="Nagy L.G."/>
            <person name="Floudas D."/>
            <person name="Copeland A."/>
            <person name="Barry K.W."/>
            <person name="Cichocki N."/>
            <person name="Veneault-Fourrey C."/>
            <person name="LaButti K."/>
            <person name="Lindquist E.A."/>
            <person name="Lipzen A."/>
            <person name="Lundell T."/>
            <person name="Morin E."/>
            <person name="Murat C."/>
            <person name="Riley R."/>
            <person name="Ohm R."/>
            <person name="Sun H."/>
            <person name="Tunlid A."/>
            <person name="Henrissat B."/>
            <person name="Grigoriev I.V."/>
            <person name="Hibbett D.S."/>
            <person name="Martin F."/>
        </authorList>
    </citation>
    <scope>NUCLEOTIDE SEQUENCE [LARGE SCALE GENOMIC DNA]</scope>
    <source>
        <strain evidence="1 2">FD-317 M1</strain>
    </source>
</reference>
<name>A0A0D0C0Q1_9AGAR</name>
<organism evidence="1 2">
    <name type="scientific">Collybiopsis luxurians FD-317 M1</name>
    <dbReference type="NCBI Taxonomy" id="944289"/>
    <lineage>
        <taxon>Eukaryota</taxon>
        <taxon>Fungi</taxon>
        <taxon>Dikarya</taxon>
        <taxon>Basidiomycota</taxon>
        <taxon>Agaricomycotina</taxon>
        <taxon>Agaricomycetes</taxon>
        <taxon>Agaricomycetidae</taxon>
        <taxon>Agaricales</taxon>
        <taxon>Marasmiineae</taxon>
        <taxon>Omphalotaceae</taxon>
        <taxon>Collybiopsis</taxon>
        <taxon>Collybiopsis luxurians</taxon>
    </lineage>
</organism>
<dbReference type="AlphaFoldDB" id="A0A0D0C0Q1"/>
<protein>
    <submittedName>
        <fullName evidence="1">Uncharacterized protein</fullName>
    </submittedName>
</protein>
<sequence length="105" mass="12603">MFHQAQNFTISPSDFNVVYGNQTVIQQYPRNCHGYENEIDKDVRKKRRRQRLYLDDVRVRLSSYWLRTETNHDQFKKVRRGDIMCYSDIFTTGFSQTSLDLPCKS</sequence>
<evidence type="ECO:0000313" key="2">
    <source>
        <dbReference type="Proteomes" id="UP000053593"/>
    </source>
</evidence>
<proteinExistence type="predicted"/>
<dbReference type="EMBL" id="KN834802">
    <property type="protein sequence ID" value="KIK55924.1"/>
    <property type="molecule type" value="Genomic_DNA"/>
</dbReference>